<dbReference type="InterPro" id="IPR036388">
    <property type="entry name" value="WH-like_DNA-bd_sf"/>
</dbReference>
<name>A0ABT4ENQ7_9BACI</name>
<dbReference type="InterPro" id="IPR036390">
    <property type="entry name" value="WH_DNA-bd_sf"/>
</dbReference>
<protein>
    <submittedName>
        <fullName evidence="1">Helix-turn-helix domain-containing protein</fullName>
    </submittedName>
</protein>
<dbReference type="Proteomes" id="UP001527052">
    <property type="component" value="Unassembled WGS sequence"/>
</dbReference>
<organism evidence="1 2">
    <name type="scientific">Lysinibacillus xylanilyticus</name>
    <dbReference type="NCBI Taxonomy" id="582475"/>
    <lineage>
        <taxon>Bacteria</taxon>
        <taxon>Bacillati</taxon>
        <taxon>Bacillota</taxon>
        <taxon>Bacilli</taxon>
        <taxon>Bacillales</taxon>
        <taxon>Bacillaceae</taxon>
        <taxon>Lysinibacillus</taxon>
    </lineage>
</organism>
<gene>
    <name evidence="1" type="ORF">M5W82_10085</name>
</gene>
<keyword evidence="2" id="KW-1185">Reference proteome</keyword>
<dbReference type="Gene3D" id="1.10.10.10">
    <property type="entry name" value="Winged helix-like DNA-binding domain superfamily/Winged helix DNA-binding domain"/>
    <property type="match status" value="1"/>
</dbReference>
<evidence type="ECO:0000313" key="2">
    <source>
        <dbReference type="Proteomes" id="UP001527052"/>
    </source>
</evidence>
<dbReference type="EMBL" id="JAMDLZ010000017">
    <property type="protein sequence ID" value="MCY9547305.1"/>
    <property type="molecule type" value="Genomic_DNA"/>
</dbReference>
<evidence type="ECO:0000313" key="1">
    <source>
        <dbReference type="EMBL" id="MCY9547305.1"/>
    </source>
</evidence>
<reference evidence="1 2" key="1">
    <citation type="submission" date="2022-05" db="EMBL/GenBank/DDBJ databases">
        <title>Genome Sequencing of Bee-Associated Microbes.</title>
        <authorList>
            <person name="Dunlap C."/>
        </authorList>
    </citation>
    <scope>NUCLEOTIDE SEQUENCE [LARGE SCALE GENOMIC DNA]</scope>
    <source>
        <strain evidence="1 2">NRRL BD-083</strain>
    </source>
</reference>
<accession>A0ABT4ENQ7</accession>
<sequence>MADYMPKAQSVLPFKYDSGWTGIPNAIFEIYSFHPKFTASCLKVYIFLLHRYNISLGYAFPTHDQIADTLGLNRITVVRAIKALKELDLIVVDKSHTCDNDVYYFKSPLTERNAFEQRFPEAIYKRIEHKKTRLKDAQTRHERKVDFKNEIKN</sequence>
<proteinExistence type="predicted"/>
<comment type="caution">
    <text evidence="1">The sequence shown here is derived from an EMBL/GenBank/DDBJ whole genome shotgun (WGS) entry which is preliminary data.</text>
</comment>
<dbReference type="SUPFAM" id="SSF46785">
    <property type="entry name" value="Winged helix' DNA-binding domain"/>
    <property type="match status" value="1"/>
</dbReference>
<dbReference type="RefSeq" id="WP_268637385.1">
    <property type="nucleotide sequence ID" value="NZ_JAMDLZ010000017.1"/>
</dbReference>